<dbReference type="InterPro" id="IPR017853">
    <property type="entry name" value="GH"/>
</dbReference>
<keyword evidence="9 10" id="KW-0449">Lipoprotein</keyword>
<dbReference type="PANTHER" id="PTHR31468:SF2">
    <property type="entry name" value="1,3-BETA-GLUCANOSYLTRANSFERASE GAS1"/>
    <property type="match status" value="1"/>
</dbReference>
<dbReference type="PANTHER" id="PTHR31468">
    <property type="entry name" value="1,3-BETA-GLUCANOSYLTRANSFERASE GAS1"/>
    <property type="match status" value="1"/>
</dbReference>
<evidence type="ECO:0000256" key="12">
    <source>
        <dbReference type="SAM" id="Phobius"/>
    </source>
</evidence>
<keyword evidence="12" id="KW-1133">Transmembrane helix</keyword>
<comment type="subcellular location">
    <subcellularLocation>
        <location evidence="1">Cell envelope</location>
    </subcellularLocation>
    <subcellularLocation>
        <location evidence="10">Cell membrane</location>
        <topology evidence="10">Lipid-anchor</topology>
        <topology evidence="10">GPI-anchor</topology>
    </subcellularLocation>
    <subcellularLocation>
        <location evidence="2">Membrane</location>
        <topology evidence="2">Lipid-anchor</topology>
        <topology evidence="2">GPI-anchor</topology>
    </subcellularLocation>
</comment>
<dbReference type="GO" id="GO:0098552">
    <property type="term" value="C:side of membrane"/>
    <property type="evidence" value="ECO:0007669"/>
    <property type="project" value="UniProtKB-KW"/>
</dbReference>
<dbReference type="Pfam" id="PF03198">
    <property type="entry name" value="Glyco_hydro_72"/>
    <property type="match status" value="1"/>
</dbReference>
<evidence type="ECO:0000256" key="2">
    <source>
        <dbReference type="ARBA" id="ARBA00004589"/>
    </source>
</evidence>
<name>A0A8H4VX13_9AGAR</name>
<keyword evidence="4 10" id="KW-0336">GPI-anchor</keyword>
<dbReference type="Gene3D" id="3.20.20.80">
    <property type="entry name" value="Glycosidases"/>
    <property type="match status" value="1"/>
</dbReference>
<keyword evidence="6 10" id="KW-0472">Membrane</keyword>
<accession>A0A8H4VX13</accession>
<dbReference type="InterPro" id="IPR012946">
    <property type="entry name" value="X8"/>
</dbReference>
<evidence type="ECO:0000313" key="14">
    <source>
        <dbReference type="EMBL" id="KAF4623445.1"/>
    </source>
</evidence>
<dbReference type="GO" id="GO:0031505">
    <property type="term" value="P:fungal-type cell wall organization"/>
    <property type="evidence" value="ECO:0007669"/>
    <property type="project" value="TreeGrafter"/>
</dbReference>
<feature type="transmembrane region" description="Helical" evidence="12">
    <location>
        <begin position="539"/>
        <end position="558"/>
    </location>
</feature>
<evidence type="ECO:0000256" key="8">
    <source>
        <dbReference type="ARBA" id="ARBA00023180"/>
    </source>
</evidence>
<dbReference type="OrthoDB" id="421038at2759"/>
<dbReference type="SMART" id="SM00768">
    <property type="entry name" value="X8"/>
    <property type="match status" value="1"/>
</dbReference>
<dbReference type="Proteomes" id="UP000521872">
    <property type="component" value="Unassembled WGS sequence"/>
</dbReference>
<keyword evidence="10" id="KW-0808">Transferase</keyword>
<evidence type="ECO:0000313" key="15">
    <source>
        <dbReference type="Proteomes" id="UP000521872"/>
    </source>
</evidence>
<reference evidence="14 15" key="1">
    <citation type="submission" date="2019-12" db="EMBL/GenBank/DDBJ databases">
        <authorList>
            <person name="Floudas D."/>
            <person name="Bentzer J."/>
            <person name="Ahren D."/>
            <person name="Johansson T."/>
            <person name="Persson P."/>
            <person name="Tunlid A."/>
        </authorList>
    </citation>
    <scope>NUCLEOTIDE SEQUENCE [LARGE SCALE GENOMIC DNA]</scope>
    <source>
        <strain evidence="14 15">CBS 102.39</strain>
    </source>
</reference>
<evidence type="ECO:0000256" key="9">
    <source>
        <dbReference type="ARBA" id="ARBA00023288"/>
    </source>
</evidence>
<evidence type="ECO:0000256" key="5">
    <source>
        <dbReference type="ARBA" id="ARBA00022729"/>
    </source>
</evidence>
<dbReference type="InterPro" id="IPR004886">
    <property type="entry name" value="Glucanosyltransferase"/>
</dbReference>
<dbReference type="SUPFAM" id="SSF51445">
    <property type="entry name" value="(Trans)glycosidases"/>
    <property type="match status" value="1"/>
</dbReference>
<sequence>MFRALALVPLLAALICAVDALPKITRTGRYLYDESGNRFYIKGIAYQEQGVVVVSADNPFGEPSSFVDPLAMESACNRDLPFLQQLGVNTVRIYSVDSTLNHDACMSAFSKAGIYTIIDLALPLNGSIDRVSPSWSTNLLELYTNTIDAFSKYDNVLAYNVGNEVVIQNATNVAPYVKAAARDIKAYLKSKGSSALVGYAAINGQAGWRGDLANFLSCDPSNSNSDSTSIDLYGLNDYEWCGDSTFEKSYATTTQAYSQYNVAAYFSEFGCVSSPPRLWTEAIALFGSDMNTVWSGGIAFSYFPAASAAGQFGMVTISDDQSTVITSDDFDKLKTEYGQINFINSPSQTSAGSPSYPSCPASSSTFLASTTLPPTPNEAACNCLESTLSCQFTPQTANYSAVVGEVINNACGLLGEKGGSCTDIGGDGQTGVYGRIAACDPIVKASFVMSQFYEANNRQQVTCSFDGNGTVNQAAPSSVSAANVAASSCVANPNAVFTPSAAPTNGAGGSAQTSGSSNNNNNNNNNHSGSLAVGVDPNALLGMTLMAAIAALGGIFTLA</sequence>
<organism evidence="14 15">
    <name type="scientific">Agrocybe pediades</name>
    <dbReference type="NCBI Taxonomy" id="84607"/>
    <lineage>
        <taxon>Eukaryota</taxon>
        <taxon>Fungi</taxon>
        <taxon>Dikarya</taxon>
        <taxon>Basidiomycota</taxon>
        <taxon>Agaricomycotina</taxon>
        <taxon>Agaricomycetes</taxon>
        <taxon>Agaricomycetidae</taxon>
        <taxon>Agaricales</taxon>
        <taxon>Agaricineae</taxon>
        <taxon>Strophariaceae</taxon>
        <taxon>Agrocybe</taxon>
    </lineage>
</organism>
<evidence type="ECO:0000256" key="10">
    <source>
        <dbReference type="RuleBase" id="RU361209"/>
    </source>
</evidence>
<comment type="similarity">
    <text evidence="3 10">Belongs to the glycosyl hydrolase 72 family.</text>
</comment>
<comment type="function">
    <text evidence="10">Splits internally a 1,3-beta-glucan molecule and transfers the newly generated reducing end (the donor) to the non-reducing end of another 1,3-beta-glucan molecule (the acceptor) forming a 1,3-beta linkage, resulting in the elongation of 1,3-beta-glucan chains in the cell wall.</text>
</comment>
<keyword evidence="7" id="KW-1015">Disulfide bond</keyword>
<protein>
    <recommendedName>
        <fullName evidence="10">1,3-beta-glucanosyltransferase</fullName>
        <ecNumber evidence="10">2.4.1.-</ecNumber>
    </recommendedName>
</protein>
<dbReference type="Pfam" id="PF07983">
    <property type="entry name" value="X8"/>
    <property type="match status" value="1"/>
</dbReference>
<proteinExistence type="inferred from homology"/>
<keyword evidence="8" id="KW-0325">Glycoprotein</keyword>
<feature type="signal peptide" evidence="10">
    <location>
        <begin position="1"/>
        <end position="20"/>
    </location>
</feature>
<evidence type="ECO:0000256" key="11">
    <source>
        <dbReference type="SAM" id="MobiDB-lite"/>
    </source>
</evidence>
<feature type="domain" description="X8" evidence="13">
    <location>
        <begin position="388"/>
        <end position="491"/>
    </location>
</feature>
<evidence type="ECO:0000256" key="6">
    <source>
        <dbReference type="ARBA" id="ARBA00023136"/>
    </source>
</evidence>
<keyword evidence="5 10" id="KW-0732">Signal</keyword>
<feature type="chain" id="PRO_5034674131" description="1,3-beta-glucanosyltransferase" evidence="10">
    <location>
        <begin position="21"/>
        <end position="559"/>
    </location>
</feature>
<dbReference type="GO" id="GO:0005886">
    <property type="term" value="C:plasma membrane"/>
    <property type="evidence" value="ECO:0007669"/>
    <property type="project" value="UniProtKB-SubCell"/>
</dbReference>
<dbReference type="AlphaFoldDB" id="A0A8H4VX13"/>
<dbReference type="EMBL" id="JAACJL010000001">
    <property type="protein sequence ID" value="KAF4623445.1"/>
    <property type="molecule type" value="Genomic_DNA"/>
</dbReference>
<evidence type="ECO:0000259" key="13">
    <source>
        <dbReference type="SMART" id="SM00768"/>
    </source>
</evidence>
<evidence type="ECO:0000256" key="1">
    <source>
        <dbReference type="ARBA" id="ARBA00004196"/>
    </source>
</evidence>
<evidence type="ECO:0000256" key="7">
    <source>
        <dbReference type="ARBA" id="ARBA00023157"/>
    </source>
</evidence>
<dbReference type="EC" id="2.4.1.-" evidence="10"/>
<gene>
    <name evidence="14" type="ORF">D9613_002044</name>
</gene>
<comment type="caution">
    <text evidence="14">The sequence shown here is derived from an EMBL/GenBank/DDBJ whole genome shotgun (WGS) entry which is preliminary data.</text>
</comment>
<evidence type="ECO:0000256" key="4">
    <source>
        <dbReference type="ARBA" id="ARBA00022622"/>
    </source>
</evidence>
<dbReference type="Gene3D" id="1.20.58.1040">
    <property type="match status" value="1"/>
</dbReference>
<keyword evidence="15" id="KW-1185">Reference proteome</keyword>
<feature type="compositionally biased region" description="Low complexity" evidence="11">
    <location>
        <begin position="510"/>
        <end position="530"/>
    </location>
</feature>
<evidence type="ECO:0000256" key="3">
    <source>
        <dbReference type="ARBA" id="ARBA00007528"/>
    </source>
</evidence>
<dbReference type="GO" id="GO:0042124">
    <property type="term" value="F:1,3-beta-glucanosyltransferase activity"/>
    <property type="evidence" value="ECO:0007669"/>
    <property type="project" value="TreeGrafter"/>
</dbReference>
<keyword evidence="12" id="KW-0812">Transmembrane</keyword>
<dbReference type="GO" id="GO:0071970">
    <property type="term" value="P:fungal-type cell wall (1-&gt;3)-beta-D-glucan biosynthetic process"/>
    <property type="evidence" value="ECO:0007669"/>
    <property type="project" value="TreeGrafter"/>
</dbReference>
<feature type="region of interest" description="Disordered" evidence="11">
    <location>
        <begin position="502"/>
        <end position="530"/>
    </location>
</feature>